<dbReference type="Proteomes" id="UP000319980">
    <property type="component" value="Unassembled WGS sequence"/>
</dbReference>
<dbReference type="EMBL" id="VOHK01000004">
    <property type="protein sequence ID" value="TWT20225.1"/>
    <property type="molecule type" value="Genomic_DNA"/>
</dbReference>
<comment type="caution">
    <text evidence="3">The sequence shown here is derived from an EMBL/GenBank/DDBJ whole genome shotgun (WGS) entry which is preliminary data.</text>
</comment>
<evidence type="ECO:0000313" key="4">
    <source>
        <dbReference type="Proteomes" id="UP000319980"/>
    </source>
</evidence>
<dbReference type="InterPro" id="IPR036366">
    <property type="entry name" value="PGBDSf"/>
</dbReference>
<reference evidence="3 4" key="1">
    <citation type="journal article" date="2008" name="Int. J. Syst. Evol. Microbiol.">
        <title>Luteimonas marina sp. nov., isolated from seawater.</title>
        <authorList>
            <person name="Baik K.S."/>
            <person name="Park S.C."/>
            <person name="Kim M.S."/>
            <person name="Kim E.M."/>
            <person name="Park C."/>
            <person name="Chun J."/>
            <person name="Seong C.N."/>
        </authorList>
    </citation>
    <scope>NUCLEOTIDE SEQUENCE [LARGE SCALE GENOMIC DNA]</scope>
    <source>
        <strain evidence="3 4">FR1330</strain>
    </source>
</reference>
<dbReference type="SUPFAM" id="SSF47090">
    <property type="entry name" value="PGBD-like"/>
    <property type="match status" value="1"/>
</dbReference>
<dbReference type="AlphaFoldDB" id="A0A5C5U408"/>
<feature type="domain" description="Peptidoglycan binding-like" evidence="2">
    <location>
        <begin position="462"/>
        <end position="523"/>
    </location>
</feature>
<name>A0A5C5U408_9GAMM</name>
<feature type="region of interest" description="Disordered" evidence="1">
    <location>
        <begin position="423"/>
        <end position="460"/>
    </location>
</feature>
<accession>A0A5C5U408</accession>
<evidence type="ECO:0000313" key="3">
    <source>
        <dbReference type="EMBL" id="TWT20225.1"/>
    </source>
</evidence>
<dbReference type="Pfam" id="PF01471">
    <property type="entry name" value="PG_binding_1"/>
    <property type="match status" value="1"/>
</dbReference>
<evidence type="ECO:0000259" key="2">
    <source>
        <dbReference type="Pfam" id="PF01471"/>
    </source>
</evidence>
<sequence length="690" mass="74979">MARNINTRELEPLAGAMYFTIGRGTEGGASSYRLSVAGVGEGKWGSVDAVAMNSGYSLGTIQVDLGQRGTWPLGTVEARPLTEGEKTYVDAIIEQSHAHAKKHQLPFTNDLEKLRTDLLSHGDGRKSRPSITFIDTDTRDSMNAWASSDEGRKWIHTNIDYPQVRNMTRIAMSILDRTNHSVQEERRFEATNILAKTANQVPGKLGRLENVLNNGAGYDELLAEAKAIQAGLRYYHGPKAASVAQSYENRYGILGAEQSLDRAHAKVGSPDYDPSVEARDVDIQMALRAIGQRPRIHVISDPTIASIQQNLNEIGFTDTRGQPLVVDGIRGGPGSRTNQAIEAFRTQSSLPAERFRDWSPAELLAATEAALDTRQPLRRLDRTIDAFGERFSANTPGSTQKATPRLVNGLPDYLLRGREATPAPLLASQPPRTGDTAPRAPQPAAPAPSPPQPDAELQPGHRGTAVLALQERLRLVGATDRDGRELQADGNYGSRTKDAVEQFQLWTGRETTGIADRDTLQALDAQARFASRQRGAGVAPGRHVADNLMHTPTAPGIAADVVPPQRIATTSSAGTNLPPLHDPQHPQHGLYAELKAVLPDYTSEQRLAQFTAVLHGGGIRQGDLKAIDINADRAMFIAHHEAGISVRLGQERPPSIEDSLQQIEHDRRGQEGTTRQMQAVPAQNPPAVQH</sequence>
<proteinExistence type="predicted"/>
<feature type="compositionally biased region" description="Pro residues" evidence="1">
    <location>
        <begin position="440"/>
        <end position="453"/>
    </location>
</feature>
<gene>
    <name evidence="3" type="ORF">FQY83_10825</name>
</gene>
<keyword evidence="4" id="KW-1185">Reference proteome</keyword>
<protein>
    <submittedName>
        <fullName evidence="3">Peptidoglycan-binding protein</fullName>
    </submittedName>
</protein>
<dbReference type="InterPro" id="IPR036365">
    <property type="entry name" value="PGBD-like_sf"/>
</dbReference>
<evidence type="ECO:0000256" key="1">
    <source>
        <dbReference type="SAM" id="MobiDB-lite"/>
    </source>
</evidence>
<dbReference type="InterPro" id="IPR002477">
    <property type="entry name" value="Peptidoglycan-bd-like"/>
</dbReference>
<dbReference type="Gene3D" id="1.10.101.10">
    <property type="entry name" value="PGBD-like superfamily/PGBD"/>
    <property type="match status" value="1"/>
</dbReference>
<organism evidence="3 4">
    <name type="scientific">Luteimonas marina</name>
    <dbReference type="NCBI Taxonomy" id="488485"/>
    <lineage>
        <taxon>Bacteria</taxon>
        <taxon>Pseudomonadati</taxon>
        <taxon>Pseudomonadota</taxon>
        <taxon>Gammaproteobacteria</taxon>
        <taxon>Lysobacterales</taxon>
        <taxon>Lysobacteraceae</taxon>
        <taxon>Luteimonas</taxon>
    </lineage>
</organism>
<feature type="region of interest" description="Disordered" evidence="1">
    <location>
        <begin position="662"/>
        <end position="690"/>
    </location>
</feature>